<gene>
    <name evidence="1" type="ORF">E7Z79_07640</name>
</gene>
<sequence>MNKKILLALSIGLVAIAAVGTVSAFDLGSLFGAPADQTVTVDGENFTIPGTFEENLNVSNNGTANDYYIFKCTEYGKGYTNDTNYINILISDYNTTDLTEDLINYMNGTSKDISGVKGFLYNDENGYTYTFAKENKVISIQSDDESLIAPVIA</sequence>
<evidence type="ECO:0000313" key="1">
    <source>
        <dbReference type="EMBL" id="MBE6502298.1"/>
    </source>
</evidence>
<dbReference type="RefSeq" id="WP_303739389.1">
    <property type="nucleotide sequence ID" value="NZ_SUTK01000044.1"/>
</dbReference>
<evidence type="ECO:0000313" key="2">
    <source>
        <dbReference type="Proteomes" id="UP000783037"/>
    </source>
</evidence>
<organism evidence="1 2">
    <name type="scientific">Methanobrevibacter thaueri</name>
    <dbReference type="NCBI Taxonomy" id="190975"/>
    <lineage>
        <taxon>Archaea</taxon>
        <taxon>Methanobacteriati</taxon>
        <taxon>Methanobacteriota</taxon>
        <taxon>Methanomada group</taxon>
        <taxon>Methanobacteria</taxon>
        <taxon>Methanobacteriales</taxon>
        <taxon>Methanobacteriaceae</taxon>
        <taxon>Methanobrevibacter</taxon>
    </lineage>
</organism>
<name>A0A8T3VHY3_9EURY</name>
<dbReference type="AlphaFoldDB" id="A0A8T3VHY3"/>
<dbReference type="Proteomes" id="UP000783037">
    <property type="component" value="Unassembled WGS sequence"/>
</dbReference>
<protein>
    <submittedName>
        <fullName evidence="1">Uncharacterized protein</fullName>
    </submittedName>
</protein>
<proteinExistence type="predicted"/>
<comment type="caution">
    <text evidence="1">The sequence shown here is derived from an EMBL/GenBank/DDBJ whole genome shotgun (WGS) entry which is preliminary data.</text>
</comment>
<accession>A0A8T3VHY3</accession>
<dbReference type="EMBL" id="SUTK01000044">
    <property type="protein sequence ID" value="MBE6502298.1"/>
    <property type="molecule type" value="Genomic_DNA"/>
</dbReference>
<reference evidence="1" key="1">
    <citation type="submission" date="2019-04" db="EMBL/GenBank/DDBJ databases">
        <title>Evolution of Biomass-Degrading Anaerobic Consortia Revealed by Metagenomics.</title>
        <authorList>
            <person name="Peng X."/>
        </authorList>
    </citation>
    <scope>NUCLEOTIDE SEQUENCE</scope>
    <source>
        <strain evidence="1">SIG18</strain>
    </source>
</reference>